<feature type="domain" description="Helicase HerA-like C-terminal" evidence="2">
    <location>
        <begin position="89"/>
        <end position="576"/>
    </location>
</feature>
<dbReference type="EMBL" id="JACBZN010000001">
    <property type="protein sequence ID" value="NYI39713.1"/>
    <property type="molecule type" value="Genomic_DNA"/>
</dbReference>
<dbReference type="RefSeq" id="WP_179427588.1">
    <property type="nucleotide sequence ID" value="NZ_JACBZN010000001.1"/>
</dbReference>
<sequence length="580" mass="61162">MTETDPSADEVAAAARAAAEAKAAAEEAQRRADELAAAAEAAQARAADRTEAPAAEAPAADSEQVAQIRAGYAFEGPALEIGALVESGEPRADVPVRIPFGMLNRHGLVAGATGTGKTKTLQVLAEQVSAGGVPVFAADIKGDLSGIATPGASNEKLLARTASIGQDWQATAFPTEFYALGAKGTGVPIRATVEAFGPILLSKVLDLNTTQESSLSLVFHYARKAGLRLVTLEDLRAVVAFLDSAEGKPELKAIGGLSSATVGVILRELVTFADSGADVFFGEPAFEVADVLRTDADGRGIVSLLEVPGVQDQPQLFSTFLMYLLRELFSTLPEVGDTDRPKLVFFFDEAHLLFKGASKDFLEIVVQTVRLIRSKGVGIFFVTQTPKDVPDDVLAQLGSRVQHQLRAHTPQDAKALKATVSTYPHSGYDLEEVLTQLATGEAIVTVMNEKGAPSPVAWTRVRAPQGSMEPTDAAAMTAAVAASPLAAKYAAVASTGGAAEAMAERTRAATEAATAEAERKRAAEEAERLEKDLARERPTGTRTKSRSRGSNRMSPMDRAIGEASRTAARELIKAIFKKKR</sequence>
<dbReference type="AlphaFoldDB" id="A0A8I0KI87"/>
<dbReference type="InterPro" id="IPR033186">
    <property type="entry name" value="HerA_C"/>
</dbReference>
<evidence type="ECO:0000256" key="1">
    <source>
        <dbReference type="SAM" id="MobiDB-lite"/>
    </source>
</evidence>
<dbReference type="InterPro" id="IPR027417">
    <property type="entry name" value="P-loop_NTPase"/>
</dbReference>
<organism evidence="3 6">
    <name type="scientific">Aeromicrobium tamlense</name>
    <dbReference type="NCBI Taxonomy" id="375541"/>
    <lineage>
        <taxon>Bacteria</taxon>
        <taxon>Bacillati</taxon>
        <taxon>Actinomycetota</taxon>
        <taxon>Actinomycetes</taxon>
        <taxon>Propionibacteriales</taxon>
        <taxon>Nocardioidaceae</taxon>
        <taxon>Aeromicrobium</taxon>
    </lineage>
</organism>
<dbReference type="SUPFAM" id="SSF52540">
    <property type="entry name" value="P-loop containing nucleoside triphosphate hydrolases"/>
    <property type="match status" value="1"/>
</dbReference>
<reference evidence="3" key="2">
    <citation type="submission" date="2020-09" db="EMBL/GenBank/DDBJ databases">
        <title>Novel species in genus Aeromicrobium.</title>
        <authorList>
            <person name="Zhang G."/>
        </authorList>
    </citation>
    <scope>NUCLEOTIDE SEQUENCE</scope>
    <source>
        <strain evidence="3">SSW1-57</strain>
    </source>
</reference>
<feature type="compositionally biased region" description="Low complexity" evidence="1">
    <location>
        <begin position="35"/>
        <end position="45"/>
    </location>
</feature>
<gene>
    <name evidence="4" type="ORF">BJ975_003088</name>
    <name evidence="3" type="ORF">IDH50_05275</name>
</gene>
<dbReference type="EMBL" id="JACWMT010000001">
    <property type="protein sequence ID" value="MBD1269632.1"/>
    <property type="molecule type" value="Genomic_DNA"/>
</dbReference>
<evidence type="ECO:0000313" key="4">
    <source>
        <dbReference type="EMBL" id="NYI39713.1"/>
    </source>
</evidence>
<evidence type="ECO:0000259" key="2">
    <source>
        <dbReference type="Pfam" id="PF05872"/>
    </source>
</evidence>
<dbReference type="PANTHER" id="PTHR30121:SF6">
    <property type="entry name" value="SLR6007 PROTEIN"/>
    <property type="match status" value="1"/>
</dbReference>
<feature type="compositionally biased region" description="Basic and acidic residues" evidence="1">
    <location>
        <begin position="516"/>
        <end position="539"/>
    </location>
</feature>
<feature type="compositionally biased region" description="Basic and acidic residues" evidence="1">
    <location>
        <begin position="23"/>
        <end position="34"/>
    </location>
</feature>
<evidence type="ECO:0000313" key="6">
    <source>
        <dbReference type="Proteomes" id="UP000659061"/>
    </source>
</evidence>
<comment type="caution">
    <text evidence="3">The sequence shown here is derived from an EMBL/GenBank/DDBJ whole genome shotgun (WGS) entry which is preliminary data.</text>
</comment>
<dbReference type="Proteomes" id="UP000587211">
    <property type="component" value="Unassembled WGS sequence"/>
</dbReference>
<dbReference type="Pfam" id="PF05872">
    <property type="entry name" value="HerA_C"/>
    <property type="match status" value="1"/>
</dbReference>
<feature type="compositionally biased region" description="Low complexity" evidence="1">
    <location>
        <begin position="9"/>
        <end position="22"/>
    </location>
</feature>
<dbReference type="PANTHER" id="PTHR30121">
    <property type="entry name" value="UNCHARACTERIZED PROTEIN YJGR-RELATED"/>
    <property type="match status" value="1"/>
</dbReference>
<dbReference type="InterPro" id="IPR051162">
    <property type="entry name" value="T4SS_component"/>
</dbReference>
<reference evidence="4 5" key="1">
    <citation type="submission" date="2020-07" db="EMBL/GenBank/DDBJ databases">
        <title>Sequencing the genomes of 1000 actinobacteria strains.</title>
        <authorList>
            <person name="Klenk H.-P."/>
        </authorList>
    </citation>
    <scope>NUCLEOTIDE SEQUENCE [LARGE SCALE GENOMIC DNA]</scope>
    <source>
        <strain evidence="4 5">DSM 19087</strain>
    </source>
</reference>
<keyword evidence="5" id="KW-1185">Reference proteome</keyword>
<feature type="compositionally biased region" description="Low complexity" evidence="1">
    <location>
        <begin position="52"/>
        <end position="61"/>
    </location>
</feature>
<dbReference type="Proteomes" id="UP000659061">
    <property type="component" value="Unassembled WGS sequence"/>
</dbReference>
<evidence type="ECO:0000313" key="3">
    <source>
        <dbReference type="EMBL" id="MBD1269632.1"/>
    </source>
</evidence>
<protein>
    <submittedName>
        <fullName evidence="3">DUF853 family protein</fullName>
    </submittedName>
</protein>
<accession>A0A8I0KI87</accession>
<feature type="region of interest" description="Disordered" evidence="1">
    <location>
        <begin position="507"/>
        <end position="564"/>
    </location>
</feature>
<proteinExistence type="predicted"/>
<evidence type="ECO:0000313" key="5">
    <source>
        <dbReference type="Proteomes" id="UP000587211"/>
    </source>
</evidence>
<dbReference type="Gene3D" id="3.40.50.300">
    <property type="entry name" value="P-loop containing nucleotide triphosphate hydrolases"/>
    <property type="match status" value="2"/>
</dbReference>
<name>A0A8I0KI87_9ACTN</name>
<feature type="region of interest" description="Disordered" evidence="1">
    <location>
        <begin position="1"/>
        <end position="62"/>
    </location>
</feature>